<evidence type="ECO:0000256" key="5">
    <source>
        <dbReference type="ARBA" id="ARBA00023077"/>
    </source>
</evidence>
<dbReference type="Pfam" id="PF07715">
    <property type="entry name" value="Plug"/>
    <property type="match status" value="1"/>
</dbReference>
<keyword evidence="7 8" id="KW-0998">Cell outer membrane</keyword>
<dbReference type="NCBIfam" id="TIGR01782">
    <property type="entry name" value="TonB-Xanth-Caul"/>
    <property type="match status" value="1"/>
</dbReference>
<keyword evidence="3 8" id="KW-1134">Transmembrane beta strand</keyword>
<keyword evidence="6 8" id="KW-0472">Membrane</keyword>
<feature type="signal peptide" evidence="10">
    <location>
        <begin position="1"/>
        <end position="47"/>
    </location>
</feature>
<comment type="similarity">
    <text evidence="8 9">Belongs to the TonB-dependent receptor family.</text>
</comment>
<comment type="caution">
    <text evidence="13">The sequence shown here is derived from an EMBL/GenBank/DDBJ whole genome shotgun (WGS) entry which is preliminary data.</text>
</comment>
<evidence type="ECO:0000256" key="2">
    <source>
        <dbReference type="ARBA" id="ARBA00022448"/>
    </source>
</evidence>
<accession>A0A4R0YQ49</accession>
<keyword evidence="14" id="KW-1185">Reference proteome</keyword>
<gene>
    <name evidence="13" type="ORF">EZM97_26350</name>
</gene>
<dbReference type="CDD" id="cd01347">
    <property type="entry name" value="ligand_gated_channel"/>
    <property type="match status" value="1"/>
</dbReference>
<dbReference type="InterPro" id="IPR012910">
    <property type="entry name" value="Plug_dom"/>
</dbReference>
<evidence type="ECO:0000256" key="4">
    <source>
        <dbReference type="ARBA" id="ARBA00022692"/>
    </source>
</evidence>
<dbReference type="AlphaFoldDB" id="A0A4R0YQ49"/>
<keyword evidence="2 8" id="KW-0813">Transport</keyword>
<evidence type="ECO:0000313" key="13">
    <source>
        <dbReference type="EMBL" id="TCI08175.1"/>
    </source>
</evidence>
<organism evidence="13 14">
    <name type="scientific">Dyella soli</name>
    <dbReference type="NCBI Taxonomy" id="522319"/>
    <lineage>
        <taxon>Bacteria</taxon>
        <taxon>Pseudomonadati</taxon>
        <taxon>Pseudomonadota</taxon>
        <taxon>Gammaproteobacteria</taxon>
        <taxon>Lysobacterales</taxon>
        <taxon>Rhodanobacteraceae</taxon>
        <taxon>Dyella</taxon>
    </lineage>
</organism>
<evidence type="ECO:0000256" key="8">
    <source>
        <dbReference type="PROSITE-ProRule" id="PRU01360"/>
    </source>
</evidence>
<evidence type="ECO:0000256" key="3">
    <source>
        <dbReference type="ARBA" id="ARBA00022452"/>
    </source>
</evidence>
<dbReference type="GO" id="GO:0009279">
    <property type="term" value="C:cell outer membrane"/>
    <property type="evidence" value="ECO:0007669"/>
    <property type="project" value="UniProtKB-SubCell"/>
</dbReference>
<dbReference type="InterPro" id="IPR000531">
    <property type="entry name" value="Beta-barrel_TonB"/>
</dbReference>
<feature type="domain" description="TonB-dependent receptor plug" evidence="12">
    <location>
        <begin position="110"/>
        <end position="213"/>
    </location>
</feature>
<dbReference type="PANTHER" id="PTHR40980:SF4">
    <property type="entry name" value="TONB-DEPENDENT RECEPTOR-LIKE BETA-BARREL DOMAIN-CONTAINING PROTEIN"/>
    <property type="match status" value="1"/>
</dbReference>
<dbReference type="Gene3D" id="2.170.130.10">
    <property type="entry name" value="TonB-dependent receptor, plug domain"/>
    <property type="match status" value="1"/>
</dbReference>
<comment type="subcellular location">
    <subcellularLocation>
        <location evidence="1 8">Cell outer membrane</location>
        <topology evidence="1 8">Multi-pass membrane protein</topology>
    </subcellularLocation>
</comment>
<dbReference type="EMBL" id="SJTG01000004">
    <property type="protein sequence ID" value="TCI08175.1"/>
    <property type="molecule type" value="Genomic_DNA"/>
</dbReference>
<dbReference type="Gene3D" id="2.40.170.20">
    <property type="entry name" value="TonB-dependent receptor, beta-barrel domain"/>
    <property type="match status" value="1"/>
</dbReference>
<sequence>MGARRQRRKTNRKIHSRGRGITVILKRNLLALALASAGICAATAVHATDRDAAPAAAATDAAQDQTSTTTDTKDVAAKKQAEAEAKKAKDLSAISVTGFSKSVVQAIDIKRDADTIQDVITAADINGLPDVSISDALSRLPGVTSERIGGQSSAINIRGLSGDFIETTLNGREQAATSGSRVTQFDQYPSELINQAAVYKSPKASLIEGGVAGTVDMETVNPLSASKQYSANFNLRGSYNDRSKETDGAPSNGYRMSASFQGKFLDNTLGAAVGFAEMYQPHVADQFNGLKYNPTAVNLPNNQVLPGQNYTSEGFELQQNGGTERRKGYMATIEWRPSDSFRLKGDGFYSNFDNNSFGRGFRVKTLANGTFTDPVVQQNGAITGGTVSQNGNKYFTVQTTNDDNETKTSVASAGLNARWTGGPWTITGDVGFSRATSDFTNGVSWGLPFVGMGTASPAVVSDESVTYLLKNLNIPSLSFNRGYTNLNEMALAKVGVYPYVYKDKSRAARLDVRYDLTDNGFFSAFEGGARYSQRTYSQDRSIWEYGNDFGDWENSGQAPLALSNSNSHVVCFKGNLSSFPCFLSINSLAVLAANGLTPNPGKEWANDWTQIQSGSVDEDILAAYLQADIDTQVGGRRLDGNFGLRMVHSSQYAKGLQNMGDGQGVPLTDDRGVTSNNYMPVRRGKKYTDWLPSVNLNYHLDDDNQLRFAAAKVMSRPPLNKLLAGGGSWIDGNTYNMWGNTSPFLDPFYATQFDVSFEHYMPDQSGALSAAFFYKHIDSFIEDQTINPFDFAAAGIQVPINPATGQPYANGQYQTAVNNDKGGYVRGIELAYSQVFNMLPGAWKGLGFTGSYSYSQSQVHLTTNLAGPTQKIGLPGLSPNVVNATLFYGYAGFDTRVSVRYRDRFIASQMSIDSQTVYYAPETVVDFQASYNFGNGLSVLFQAQNLTDQPTKTYFGNEKQTGTLQWFGRQYYLGFSYAL</sequence>
<keyword evidence="13" id="KW-0675">Receptor</keyword>
<evidence type="ECO:0000256" key="9">
    <source>
        <dbReference type="RuleBase" id="RU003357"/>
    </source>
</evidence>
<dbReference type="InterPro" id="IPR037066">
    <property type="entry name" value="Plug_dom_sf"/>
</dbReference>
<evidence type="ECO:0000256" key="6">
    <source>
        <dbReference type="ARBA" id="ARBA00023136"/>
    </source>
</evidence>
<dbReference type="PANTHER" id="PTHR40980">
    <property type="entry name" value="PLUG DOMAIN-CONTAINING PROTEIN"/>
    <property type="match status" value="1"/>
</dbReference>
<feature type="chain" id="PRO_5020276990" evidence="10">
    <location>
        <begin position="48"/>
        <end position="979"/>
    </location>
</feature>
<dbReference type="Proteomes" id="UP000291822">
    <property type="component" value="Unassembled WGS sequence"/>
</dbReference>
<dbReference type="InterPro" id="IPR039426">
    <property type="entry name" value="TonB-dep_rcpt-like"/>
</dbReference>
<keyword evidence="5 9" id="KW-0798">TonB box</keyword>
<keyword evidence="4 8" id="KW-0812">Transmembrane</keyword>
<protein>
    <submittedName>
        <fullName evidence="13">TonB-dependent receptor</fullName>
    </submittedName>
</protein>
<evidence type="ECO:0000256" key="10">
    <source>
        <dbReference type="SAM" id="SignalP"/>
    </source>
</evidence>
<dbReference type="PROSITE" id="PS52016">
    <property type="entry name" value="TONB_DEPENDENT_REC_3"/>
    <property type="match status" value="1"/>
</dbReference>
<reference evidence="13 14" key="1">
    <citation type="submission" date="2019-02" db="EMBL/GenBank/DDBJ databases">
        <title>Dyella amyloliquefaciens sp. nov., isolated from forest soil.</title>
        <authorList>
            <person name="Gao Z.-H."/>
            <person name="Qiu L.-H."/>
        </authorList>
    </citation>
    <scope>NUCLEOTIDE SEQUENCE [LARGE SCALE GENOMIC DNA]</scope>
    <source>
        <strain evidence="13 14">KACC 12747</strain>
    </source>
</reference>
<evidence type="ECO:0000259" key="12">
    <source>
        <dbReference type="Pfam" id="PF07715"/>
    </source>
</evidence>
<dbReference type="InterPro" id="IPR036942">
    <property type="entry name" value="Beta-barrel_TonB_sf"/>
</dbReference>
<feature type="domain" description="TonB-dependent receptor-like beta-barrel" evidence="11">
    <location>
        <begin position="501"/>
        <end position="946"/>
    </location>
</feature>
<evidence type="ECO:0000259" key="11">
    <source>
        <dbReference type="Pfam" id="PF00593"/>
    </source>
</evidence>
<evidence type="ECO:0000256" key="1">
    <source>
        <dbReference type="ARBA" id="ARBA00004571"/>
    </source>
</evidence>
<evidence type="ECO:0000313" key="14">
    <source>
        <dbReference type="Proteomes" id="UP000291822"/>
    </source>
</evidence>
<dbReference type="SUPFAM" id="SSF56935">
    <property type="entry name" value="Porins"/>
    <property type="match status" value="1"/>
</dbReference>
<name>A0A4R0YQ49_9GAMM</name>
<dbReference type="Pfam" id="PF00593">
    <property type="entry name" value="TonB_dep_Rec_b-barrel"/>
    <property type="match status" value="1"/>
</dbReference>
<evidence type="ECO:0000256" key="7">
    <source>
        <dbReference type="ARBA" id="ARBA00023237"/>
    </source>
</evidence>
<dbReference type="InterPro" id="IPR010104">
    <property type="entry name" value="TonB_rcpt_bac"/>
</dbReference>
<keyword evidence="10" id="KW-0732">Signal</keyword>
<proteinExistence type="inferred from homology"/>